<keyword evidence="2" id="KW-1185">Reference proteome</keyword>
<name>A0A1G8L9H4_9RHOO</name>
<dbReference type="AlphaFoldDB" id="A0A1G8L9H4"/>
<protein>
    <recommendedName>
        <fullName evidence="3">Homeodomain-like domain-containing protein</fullName>
    </recommendedName>
</protein>
<evidence type="ECO:0000313" key="1">
    <source>
        <dbReference type="EMBL" id="SDI52282.1"/>
    </source>
</evidence>
<organism evidence="1 2">
    <name type="scientific">Propionivibrio dicarboxylicus</name>
    <dbReference type="NCBI Taxonomy" id="83767"/>
    <lineage>
        <taxon>Bacteria</taxon>
        <taxon>Pseudomonadati</taxon>
        <taxon>Pseudomonadota</taxon>
        <taxon>Betaproteobacteria</taxon>
        <taxon>Rhodocyclales</taxon>
        <taxon>Rhodocyclaceae</taxon>
        <taxon>Propionivibrio</taxon>
    </lineage>
</organism>
<dbReference type="OrthoDB" id="7358102at2"/>
<dbReference type="Proteomes" id="UP000198607">
    <property type="component" value="Unassembled WGS sequence"/>
</dbReference>
<gene>
    <name evidence="1" type="ORF">SAMN05660652_03578</name>
</gene>
<reference evidence="1 2" key="1">
    <citation type="submission" date="2016-10" db="EMBL/GenBank/DDBJ databases">
        <authorList>
            <person name="de Groot N.N."/>
        </authorList>
    </citation>
    <scope>NUCLEOTIDE SEQUENCE [LARGE SCALE GENOMIC DNA]</scope>
    <source>
        <strain evidence="1 2">DSM 5885</strain>
    </source>
</reference>
<dbReference type="RefSeq" id="WP_091939700.1">
    <property type="nucleotide sequence ID" value="NZ_FNCY01000021.1"/>
</dbReference>
<sequence>MTSNARKIVLDLISGGMTKAAIADEIGYGRASVSRWINEPDYNGAHIEAAVLERYSRFPCPHLKSDITPKDCAAHALRTCPTSNTRDARHWRACQACPHRPEAKS</sequence>
<evidence type="ECO:0008006" key="3">
    <source>
        <dbReference type="Google" id="ProtNLM"/>
    </source>
</evidence>
<evidence type="ECO:0000313" key="2">
    <source>
        <dbReference type="Proteomes" id="UP000198607"/>
    </source>
</evidence>
<accession>A0A1G8L9H4</accession>
<dbReference type="EMBL" id="FNCY01000021">
    <property type="protein sequence ID" value="SDI52282.1"/>
    <property type="molecule type" value="Genomic_DNA"/>
</dbReference>
<proteinExistence type="predicted"/>
<dbReference type="STRING" id="83767.SAMN05660652_03578"/>